<feature type="transmembrane region" description="Helical" evidence="5">
    <location>
        <begin position="323"/>
        <end position="342"/>
    </location>
</feature>
<dbReference type="PANTHER" id="PTHR42770">
    <property type="entry name" value="AMINO ACID TRANSPORTER-RELATED"/>
    <property type="match status" value="1"/>
</dbReference>
<organism evidence="7 8">
    <name type="scientific">Candidatus Synechococcus calcipolaris G9</name>
    <dbReference type="NCBI Taxonomy" id="1497997"/>
    <lineage>
        <taxon>Bacteria</taxon>
        <taxon>Bacillati</taxon>
        <taxon>Cyanobacteriota</taxon>
        <taxon>Cyanophyceae</taxon>
        <taxon>Synechococcales</taxon>
        <taxon>Synechococcaceae</taxon>
        <taxon>Synechococcus</taxon>
    </lineage>
</organism>
<comment type="caution">
    <text evidence="7">The sequence shown here is derived from an EMBL/GenBank/DDBJ whole genome shotgun (WGS) entry which is preliminary data.</text>
</comment>
<feature type="transmembrane region" description="Helical" evidence="5">
    <location>
        <begin position="81"/>
        <end position="106"/>
    </location>
</feature>
<keyword evidence="4 5" id="KW-0472">Membrane</keyword>
<evidence type="ECO:0000256" key="4">
    <source>
        <dbReference type="ARBA" id="ARBA00023136"/>
    </source>
</evidence>
<dbReference type="PANTHER" id="PTHR42770:SF7">
    <property type="entry name" value="MEMBRANE PROTEIN"/>
    <property type="match status" value="1"/>
</dbReference>
<protein>
    <submittedName>
        <fullName evidence="7">APC family permease</fullName>
    </submittedName>
</protein>
<feature type="transmembrane region" description="Helical" evidence="5">
    <location>
        <begin position="223"/>
        <end position="256"/>
    </location>
</feature>
<evidence type="ECO:0000256" key="1">
    <source>
        <dbReference type="ARBA" id="ARBA00004141"/>
    </source>
</evidence>
<dbReference type="Pfam" id="PF00324">
    <property type="entry name" value="AA_permease"/>
    <property type="match status" value="1"/>
</dbReference>
<gene>
    <name evidence="7" type="ORF">L3556_13965</name>
</gene>
<dbReference type="Gene3D" id="1.20.1740.10">
    <property type="entry name" value="Amino acid/polyamine transporter I"/>
    <property type="match status" value="1"/>
</dbReference>
<name>A0ABT6F2G8_9SYNE</name>
<feature type="transmembrane region" description="Helical" evidence="5">
    <location>
        <begin position="118"/>
        <end position="137"/>
    </location>
</feature>
<feature type="transmembrane region" description="Helical" evidence="5">
    <location>
        <begin position="276"/>
        <end position="302"/>
    </location>
</feature>
<dbReference type="Proteomes" id="UP001154265">
    <property type="component" value="Unassembled WGS sequence"/>
</dbReference>
<feature type="domain" description="Amino acid permease/ SLC12A" evidence="6">
    <location>
        <begin position="11"/>
        <end position="389"/>
    </location>
</feature>
<keyword evidence="2 5" id="KW-0812">Transmembrane</keyword>
<evidence type="ECO:0000256" key="2">
    <source>
        <dbReference type="ARBA" id="ARBA00022692"/>
    </source>
</evidence>
<feature type="transmembrane region" description="Helical" evidence="5">
    <location>
        <begin position="12"/>
        <end position="34"/>
    </location>
</feature>
<feature type="transmembrane region" description="Helical" evidence="5">
    <location>
        <begin position="40"/>
        <end position="61"/>
    </location>
</feature>
<feature type="transmembrane region" description="Helical" evidence="5">
    <location>
        <begin position="189"/>
        <end position="211"/>
    </location>
</feature>
<comment type="subcellular location">
    <subcellularLocation>
        <location evidence="1">Membrane</location>
        <topology evidence="1">Multi-pass membrane protein</topology>
    </subcellularLocation>
</comment>
<dbReference type="EMBL" id="JAKKUT010000007">
    <property type="protein sequence ID" value="MDG2992027.1"/>
    <property type="molecule type" value="Genomic_DNA"/>
</dbReference>
<reference evidence="7" key="1">
    <citation type="journal article" date="2022" name="Genome Biol. Evol.">
        <title>A New Gene Family Diagnostic for Intracellular Biomineralization of Amorphous Ca Carbonates by Cyanobacteria.</title>
        <authorList>
            <person name="Benzerara K."/>
            <person name="Duprat E."/>
            <person name="Bitard-Feildel T."/>
            <person name="Caumes G."/>
            <person name="Cassier-Chauvat C."/>
            <person name="Chauvat F."/>
            <person name="Dezi M."/>
            <person name="Diop S.I."/>
            <person name="Gaschignard G."/>
            <person name="Gorgen S."/>
            <person name="Gugger M."/>
            <person name="Lopez-Garcia P."/>
            <person name="Millet M."/>
            <person name="Skouri-Panet F."/>
            <person name="Moreira D."/>
            <person name="Callebaut I."/>
        </authorList>
    </citation>
    <scope>NUCLEOTIDE SEQUENCE</scope>
    <source>
        <strain evidence="7">G9</strain>
    </source>
</reference>
<evidence type="ECO:0000313" key="8">
    <source>
        <dbReference type="Proteomes" id="UP001154265"/>
    </source>
</evidence>
<sequence>MLKRELGLTGAVLTGLGSIIGTGVFVSIGIATGVAGPGVLIALVLAAIIATCNGLSSAQLAASHPVSGGTYEYGYRYLNSYLGFTAGWTFLLAKSASAATAALGFVGYLLNLFSVDSFLGQNLLGVGVVIGLTFVVLQGIRRSNWLNTFILCLSLLGLGTFILSGILYGQANGWIGFTWGWDRLNLPDLLQATALMFVAYSGYARITVLGEEVKQPEQTIPKAILITLAITLILYVAVAGVGIGTVGATALGQAALDQAAPLQVIAASFPIPGTGLLVALGAIAAMIGILLNLILGLSRVILSMARRGDVPKYLARLNPRQTTPVPAVLTVAVIIALLTLIGNVKTTWSFSAFSVLIYYAITNLAALKLPPEQCFCPRWLAYLGLYGCLGLAFWVEPLVWLTGLSFIALGCLWHRWRLGQRA</sequence>
<feature type="transmembrane region" description="Helical" evidence="5">
    <location>
        <begin position="379"/>
        <end position="395"/>
    </location>
</feature>
<evidence type="ECO:0000256" key="3">
    <source>
        <dbReference type="ARBA" id="ARBA00022989"/>
    </source>
</evidence>
<reference evidence="7" key="2">
    <citation type="submission" date="2022-01" db="EMBL/GenBank/DDBJ databases">
        <authorList>
            <person name="Zivanovic Y."/>
            <person name="Moreira D."/>
            <person name="Lopez-Garcia P."/>
        </authorList>
    </citation>
    <scope>NUCLEOTIDE SEQUENCE</scope>
    <source>
        <strain evidence="7">G9</strain>
    </source>
</reference>
<evidence type="ECO:0000313" key="7">
    <source>
        <dbReference type="EMBL" id="MDG2992027.1"/>
    </source>
</evidence>
<accession>A0ABT6F2G8</accession>
<feature type="transmembrane region" description="Helical" evidence="5">
    <location>
        <begin position="348"/>
        <end position="367"/>
    </location>
</feature>
<feature type="transmembrane region" description="Helical" evidence="5">
    <location>
        <begin position="149"/>
        <end position="169"/>
    </location>
</feature>
<keyword evidence="8" id="KW-1185">Reference proteome</keyword>
<keyword evidence="3 5" id="KW-1133">Transmembrane helix</keyword>
<proteinExistence type="predicted"/>
<evidence type="ECO:0000256" key="5">
    <source>
        <dbReference type="SAM" id="Phobius"/>
    </source>
</evidence>
<dbReference type="InterPro" id="IPR004841">
    <property type="entry name" value="AA-permease/SLC12A_dom"/>
</dbReference>
<dbReference type="InterPro" id="IPR050367">
    <property type="entry name" value="APC_superfamily"/>
</dbReference>
<evidence type="ECO:0000259" key="6">
    <source>
        <dbReference type="Pfam" id="PF00324"/>
    </source>
</evidence>
<dbReference type="PIRSF" id="PIRSF006060">
    <property type="entry name" value="AA_transporter"/>
    <property type="match status" value="1"/>
</dbReference>
<dbReference type="RefSeq" id="WP_277867951.1">
    <property type="nucleotide sequence ID" value="NZ_JAKKUT010000007.1"/>
</dbReference>